<dbReference type="AlphaFoldDB" id="A0A1D8P7X6"/>
<dbReference type="Pfam" id="PF00582">
    <property type="entry name" value="Usp"/>
    <property type="match status" value="1"/>
</dbReference>
<dbReference type="EMBL" id="CP017478">
    <property type="protein sequence ID" value="AOW20670.1"/>
    <property type="molecule type" value="Genomic_DNA"/>
</dbReference>
<sequence>MKKILLPTDFSDNSWNAIKYALQLFKDEKCAFYILNTYTPIIYNMEYMMSSTNIYDLDEIVKNQSENGLKDIKQRILNEFKNHKHSFKTISSFNNLIPEIREVVDDKEIDLIVMGTKGASGSKEVLFGSNTVHALKNAHCPLLAIPDDFQFDSLENILFPTDYKIDYKSIQVIPITFLAHIHKSKVHILNVTYGYDLSEEQEKNKKKLESYIEKVEFEFHNVSNKNLQEAINDFQTENFVDMLIMINNKHSFFENIFFKSVVKQIGFHLDIPFLVIPTKK</sequence>
<name>A0A1D8P7X6_9FLAO</name>
<reference evidence="3 4" key="1">
    <citation type="submission" date="2016-10" db="EMBL/GenBank/DDBJ databases">
        <title>Lutibacter sp. LPB0138, isolated from marine gastropod.</title>
        <authorList>
            <person name="Kim E."/>
            <person name="Yi H."/>
        </authorList>
    </citation>
    <scope>NUCLEOTIDE SEQUENCE [LARGE SCALE GENOMIC DNA]</scope>
    <source>
        <strain evidence="3 4">LPB0138</strain>
    </source>
</reference>
<protein>
    <submittedName>
        <fullName evidence="3">Universal stress protein</fullName>
    </submittedName>
</protein>
<dbReference type="SUPFAM" id="SSF52402">
    <property type="entry name" value="Adenine nucleotide alpha hydrolases-like"/>
    <property type="match status" value="2"/>
</dbReference>
<proteinExistence type="inferred from homology"/>
<dbReference type="InterPro" id="IPR006016">
    <property type="entry name" value="UspA"/>
</dbReference>
<dbReference type="InterPro" id="IPR014729">
    <property type="entry name" value="Rossmann-like_a/b/a_fold"/>
</dbReference>
<dbReference type="Gene3D" id="3.40.50.620">
    <property type="entry name" value="HUPs"/>
    <property type="match status" value="2"/>
</dbReference>
<gene>
    <name evidence="3" type="ORF">LPB138_08270</name>
</gene>
<evidence type="ECO:0000313" key="4">
    <source>
        <dbReference type="Proteomes" id="UP000176050"/>
    </source>
</evidence>
<evidence type="ECO:0000256" key="1">
    <source>
        <dbReference type="ARBA" id="ARBA00008791"/>
    </source>
</evidence>
<dbReference type="PANTHER" id="PTHR46268:SF6">
    <property type="entry name" value="UNIVERSAL STRESS PROTEIN UP12"/>
    <property type="match status" value="1"/>
</dbReference>
<dbReference type="PANTHER" id="PTHR46268">
    <property type="entry name" value="STRESS RESPONSE PROTEIN NHAX"/>
    <property type="match status" value="1"/>
</dbReference>
<keyword evidence="4" id="KW-1185">Reference proteome</keyword>
<dbReference type="CDD" id="cd00293">
    <property type="entry name" value="USP-like"/>
    <property type="match status" value="1"/>
</dbReference>
<evidence type="ECO:0000313" key="3">
    <source>
        <dbReference type="EMBL" id="AOW20670.1"/>
    </source>
</evidence>
<evidence type="ECO:0000259" key="2">
    <source>
        <dbReference type="Pfam" id="PF00582"/>
    </source>
</evidence>
<dbReference type="InterPro" id="IPR006015">
    <property type="entry name" value="Universal_stress_UspA"/>
</dbReference>
<dbReference type="KEGG" id="lul:LPB138_08270"/>
<accession>A0A1D8P7X6</accession>
<dbReference type="STRING" id="1850246.LPB138_08270"/>
<dbReference type="Proteomes" id="UP000176050">
    <property type="component" value="Chromosome"/>
</dbReference>
<comment type="similarity">
    <text evidence="1">Belongs to the universal stress protein A family.</text>
</comment>
<dbReference type="PRINTS" id="PR01438">
    <property type="entry name" value="UNVRSLSTRESS"/>
</dbReference>
<dbReference type="OrthoDB" id="9788959at2"/>
<feature type="domain" description="UspA" evidence="2">
    <location>
        <begin position="1"/>
        <end position="146"/>
    </location>
</feature>
<dbReference type="RefSeq" id="WP_070236841.1">
    <property type="nucleotide sequence ID" value="NZ_CP017478.1"/>
</dbReference>
<organism evidence="3 4">
    <name type="scientific">Urechidicola croceus</name>
    <dbReference type="NCBI Taxonomy" id="1850246"/>
    <lineage>
        <taxon>Bacteria</taxon>
        <taxon>Pseudomonadati</taxon>
        <taxon>Bacteroidota</taxon>
        <taxon>Flavobacteriia</taxon>
        <taxon>Flavobacteriales</taxon>
        <taxon>Flavobacteriaceae</taxon>
        <taxon>Urechidicola</taxon>
    </lineage>
</organism>